<name>A0A069DNE2_9CNID</name>
<sequence length="208" mass="23262">MDTLMMTLILTSLMTSYTNAFPTVMRKSKPNFAGIPSLAVDIIDESLCIDDASCKTEGYKCNKALPTWQCQQPCNNRRDCRYGMTCDVEQGFCGAPKTFDDILNKQGCPKIHKQPCATNTDCACADAEYVCEKELFSTKKECVSKKPIHEQKKKQEGETCSKNSDCEELFYACVDGTCQVDFSSFGENSSFMENLFGKNAVKKEKQKS</sequence>
<dbReference type="AlphaFoldDB" id="A0A069DNE2"/>
<organism evidence="2">
    <name type="scientific">Clytia hemisphaerica</name>
    <dbReference type="NCBI Taxonomy" id="252671"/>
    <lineage>
        <taxon>Eukaryota</taxon>
        <taxon>Metazoa</taxon>
        <taxon>Cnidaria</taxon>
        <taxon>Hydrozoa</taxon>
        <taxon>Hydroidolina</taxon>
        <taxon>Leptothecata</taxon>
        <taxon>Obeliida</taxon>
        <taxon>Clytiidae</taxon>
        <taxon>Clytia</taxon>
    </lineage>
</organism>
<reference evidence="2" key="1">
    <citation type="journal article" date="2014" name="PLoS Genet.">
        <title>Differential Responses to Wnt and PCP Disruption Predict Expression and Developmental Function of Conserved and Novel Genes in a Cnidarian.</title>
        <authorList>
            <person name="Lapebie P."/>
            <person name="Ruggiero A."/>
            <person name="Barreau C."/>
            <person name="Chevalier S."/>
            <person name="Chang P."/>
            <person name="Dru P."/>
            <person name="Houliston E."/>
            <person name="Momose T."/>
        </authorList>
    </citation>
    <scope>NUCLEOTIDE SEQUENCE</scope>
</reference>
<keyword evidence="1" id="KW-0732">Signal</keyword>
<evidence type="ECO:0000256" key="1">
    <source>
        <dbReference type="SAM" id="SignalP"/>
    </source>
</evidence>
<feature type="signal peptide" evidence="1">
    <location>
        <begin position="1"/>
        <end position="20"/>
    </location>
</feature>
<accession>A0A069DNE2</accession>
<feature type="chain" id="PRO_5001663338" evidence="1">
    <location>
        <begin position="21"/>
        <end position="208"/>
    </location>
</feature>
<protein>
    <submittedName>
        <fullName evidence="2">Conserved uncharacterized secreted protein</fullName>
    </submittedName>
</protein>
<proteinExistence type="evidence at transcript level"/>
<evidence type="ECO:0000313" key="2">
    <source>
        <dbReference type="EMBL" id="JAC85176.1"/>
    </source>
</evidence>
<dbReference type="EMBL" id="GBGP01000007">
    <property type="protein sequence ID" value="JAC85176.1"/>
    <property type="molecule type" value="mRNA"/>
</dbReference>